<dbReference type="RefSeq" id="WP_176818366.1">
    <property type="nucleotide sequence ID" value="NZ_JABXWP010000016.1"/>
</dbReference>
<name>A0A7Y7QH80_LACRH</name>
<gene>
    <name evidence="1" type="ORF">HWN39_10580</name>
</gene>
<dbReference type="EMBL" id="JABXWP010000016">
    <property type="protein sequence ID" value="NVO88923.1"/>
    <property type="molecule type" value="Genomic_DNA"/>
</dbReference>
<evidence type="ECO:0000313" key="2">
    <source>
        <dbReference type="Proteomes" id="UP000542889"/>
    </source>
</evidence>
<accession>A0A7Y7QH80</accession>
<reference evidence="1 2" key="1">
    <citation type="submission" date="2020-06" db="EMBL/GenBank/DDBJ databases">
        <title>Lactobacillus rhamnosus QC,genome.</title>
        <authorList>
            <person name="Yi H."/>
            <person name="Jin M."/>
        </authorList>
    </citation>
    <scope>NUCLEOTIDE SEQUENCE [LARGE SCALE GENOMIC DNA]</scope>
    <source>
        <strain evidence="1 2">QC</strain>
    </source>
</reference>
<sequence length="62" mass="7019">MLDDRIKGIALTMMQLGMLTDEAALEMKKNWYATMTKSDRAALYNEMVKSGVDPHDLRGVNE</sequence>
<dbReference type="AlphaFoldDB" id="A0A7Y7QH80"/>
<organism evidence="1 2">
    <name type="scientific">Lacticaseibacillus rhamnosus</name>
    <name type="common">Lactobacillus rhamnosus</name>
    <dbReference type="NCBI Taxonomy" id="47715"/>
    <lineage>
        <taxon>Bacteria</taxon>
        <taxon>Bacillati</taxon>
        <taxon>Bacillota</taxon>
        <taxon>Bacilli</taxon>
        <taxon>Lactobacillales</taxon>
        <taxon>Lactobacillaceae</taxon>
        <taxon>Lacticaseibacillus</taxon>
    </lineage>
</organism>
<evidence type="ECO:0000313" key="1">
    <source>
        <dbReference type="EMBL" id="NVO88923.1"/>
    </source>
</evidence>
<dbReference type="Proteomes" id="UP000542889">
    <property type="component" value="Unassembled WGS sequence"/>
</dbReference>
<protein>
    <submittedName>
        <fullName evidence="1">Uncharacterized protein</fullName>
    </submittedName>
</protein>
<comment type="caution">
    <text evidence="1">The sequence shown here is derived from an EMBL/GenBank/DDBJ whole genome shotgun (WGS) entry which is preliminary data.</text>
</comment>
<proteinExistence type="predicted"/>